<keyword evidence="1" id="KW-0812">Transmembrane</keyword>
<keyword evidence="1" id="KW-0472">Membrane</keyword>
<accession>A0A2L0HPL8</accession>
<keyword evidence="3" id="KW-1185">Reference proteome</keyword>
<evidence type="ECO:0000313" key="2">
    <source>
        <dbReference type="EMBL" id="AUX83658.1"/>
    </source>
</evidence>
<dbReference type="EMBL" id="MG845684">
    <property type="protein sequence ID" value="AUX83658.1"/>
    <property type="molecule type" value="Genomic_DNA"/>
</dbReference>
<name>A0A2L0HPL8_9CAUD</name>
<reference evidence="2 3" key="1">
    <citation type="submission" date="2018-01" db="EMBL/GenBank/DDBJ databases">
        <title>Genome of Pseudomonas phage NV1, a LUZ24-like virus of Pseudomonas tolaasii.</title>
        <authorList>
            <person name="Storey N.H."/>
        </authorList>
    </citation>
    <scope>NUCLEOTIDE SEQUENCE [LARGE SCALE GENOMIC DNA]</scope>
</reference>
<evidence type="ECO:0000313" key="3">
    <source>
        <dbReference type="Proteomes" id="UP000240328"/>
    </source>
</evidence>
<dbReference type="Proteomes" id="UP000240328">
    <property type="component" value="Segment"/>
</dbReference>
<feature type="transmembrane region" description="Helical" evidence="1">
    <location>
        <begin position="54"/>
        <end position="75"/>
    </location>
</feature>
<evidence type="ECO:0000256" key="1">
    <source>
        <dbReference type="SAM" id="Phobius"/>
    </source>
</evidence>
<dbReference type="OrthoDB" id="26983at10239"/>
<feature type="transmembrane region" description="Helical" evidence="1">
    <location>
        <begin position="27"/>
        <end position="47"/>
    </location>
</feature>
<protein>
    <submittedName>
        <fullName evidence="2">Putative holin</fullName>
    </submittedName>
</protein>
<gene>
    <name evidence="2" type="ORF">NV1_p29</name>
</gene>
<keyword evidence="1" id="KW-1133">Transmembrane helix</keyword>
<sequence>MVFFAAYFTVLLLGFQSKLMRDNRWGMSFFTSWGITLAQVATTWAIANNHLGMHILILLSGFGGSIGIVSAHFLYQYYDEWRATK</sequence>
<organism evidence="2 3">
    <name type="scientific">Pseudomonas phage NV1</name>
    <dbReference type="NCBI Taxonomy" id="2079543"/>
    <lineage>
        <taxon>Viruses</taxon>
        <taxon>Duplodnaviria</taxon>
        <taxon>Heunggongvirae</taxon>
        <taxon>Uroviricota</taxon>
        <taxon>Caudoviricetes</taxon>
        <taxon>Vicosavirus</taxon>
        <taxon>Vicosavirus NV1</taxon>
    </lineage>
</organism>
<proteinExistence type="predicted"/>